<dbReference type="PANTHER" id="PTHR43685:SF2">
    <property type="entry name" value="GLYCOSYLTRANSFERASE 2-LIKE DOMAIN-CONTAINING PROTEIN"/>
    <property type="match status" value="1"/>
</dbReference>
<reference evidence="4" key="1">
    <citation type="journal article" date="2019" name="Int. J. Syst. Evol. Microbiol.">
        <title>The Global Catalogue of Microorganisms (GCM) 10K type strain sequencing project: providing services to taxonomists for standard genome sequencing and annotation.</title>
        <authorList>
            <consortium name="The Broad Institute Genomics Platform"/>
            <consortium name="The Broad Institute Genome Sequencing Center for Infectious Disease"/>
            <person name="Wu L."/>
            <person name="Ma J."/>
        </authorList>
    </citation>
    <scope>NUCLEOTIDE SEQUENCE [LARGE SCALE GENOMIC DNA]</scope>
    <source>
        <strain evidence="4">NBRC 109341</strain>
    </source>
</reference>
<dbReference type="Pfam" id="PF00535">
    <property type="entry name" value="Glycos_transf_2"/>
    <property type="match status" value="1"/>
</dbReference>
<proteinExistence type="predicted"/>
<organism evidence="3 4">
    <name type="scientific">Hydrogenophaga electricum</name>
    <dbReference type="NCBI Taxonomy" id="1230953"/>
    <lineage>
        <taxon>Bacteria</taxon>
        <taxon>Pseudomonadati</taxon>
        <taxon>Pseudomonadota</taxon>
        <taxon>Betaproteobacteria</taxon>
        <taxon>Burkholderiales</taxon>
        <taxon>Comamonadaceae</taxon>
        <taxon>Hydrogenophaga</taxon>
    </lineage>
</organism>
<dbReference type="EMBL" id="BSPB01000007">
    <property type="protein sequence ID" value="GLS13895.1"/>
    <property type="molecule type" value="Genomic_DNA"/>
</dbReference>
<name>A0ABQ6C1W0_9BURK</name>
<comment type="caution">
    <text evidence="3">The sequence shown here is derived from an EMBL/GenBank/DDBJ whole genome shotgun (WGS) entry which is preliminary data.</text>
</comment>
<dbReference type="PANTHER" id="PTHR43685">
    <property type="entry name" value="GLYCOSYLTRANSFERASE"/>
    <property type="match status" value="1"/>
</dbReference>
<dbReference type="SUPFAM" id="SSF53448">
    <property type="entry name" value="Nucleotide-diphospho-sugar transferases"/>
    <property type="match status" value="1"/>
</dbReference>
<sequence length="572" mass="61895">MPLVSVIMPVFNAAPYLPAALESIRGQSLQDIELLCVDDGSTDACPDILARFQAEDPRIRVIRQANGGPGAARNAGLSVARGRYVYCFDSDDLLAPEALAQAVAEADEHQLDALWFGASSFGDAEMRAQRPQMFTYFDGEHGPTETMTGEGFLARKVAQGQYRCSPCIYLVRRELLETAAIRYPEAGLHEDNLFTFEVCLAAQRVRELPHKWFRRRVRPGSIMTSRSTLSNYLGCLVGYEGMLSRFLRRPPSPEAVDAVHELLELMKSQALLHLKDPGVRSAAQKPGALGTGVMRDYLHVSFCRQLDHELATCTEVLSGLAGVLRLLPSGSVPTSVTWPAVGQVDDLWIERDVVMLRGWALAWNQQAVSALLVSDGVTALTVPLVNAVARPDVLDHYPDGDLGCGFVASLDVAALSLERPWSVRGIPACGGHTSPLAMGATEVPNRMTGHVDQVRVRDGRYQAEGWVLLDRCQPAERLWLRSGSLVVEAHMLQRVERPDVQACHPLAALDCGFVAVFDLAAPPDSAMVLHAAQPRAAEASAEGAQPMSPGCSAAPGSSQNLQGDRLPTAHGA</sequence>
<feature type="region of interest" description="Disordered" evidence="1">
    <location>
        <begin position="539"/>
        <end position="572"/>
    </location>
</feature>
<protein>
    <recommendedName>
        <fullName evidence="2">Glycosyltransferase 2-like domain-containing protein</fullName>
    </recommendedName>
</protein>
<dbReference type="Proteomes" id="UP001156903">
    <property type="component" value="Unassembled WGS sequence"/>
</dbReference>
<evidence type="ECO:0000313" key="4">
    <source>
        <dbReference type="Proteomes" id="UP001156903"/>
    </source>
</evidence>
<evidence type="ECO:0000313" key="3">
    <source>
        <dbReference type="EMBL" id="GLS13895.1"/>
    </source>
</evidence>
<gene>
    <name evidence="3" type="ORF">GCM10007935_13250</name>
</gene>
<accession>A0ABQ6C1W0</accession>
<dbReference type="InterPro" id="IPR029044">
    <property type="entry name" value="Nucleotide-diphossugar_trans"/>
</dbReference>
<keyword evidence="4" id="KW-1185">Reference proteome</keyword>
<evidence type="ECO:0000256" key="1">
    <source>
        <dbReference type="SAM" id="MobiDB-lite"/>
    </source>
</evidence>
<dbReference type="InterPro" id="IPR050834">
    <property type="entry name" value="Glycosyltransf_2"/>
</dbReference>
<dbReference type="InterPro" id="IPR001173">
    <property type="entry name" value="Glyco_trans_2-like"/>
</dbReference>
<dbReference type="Gene3D" id="3.90.550.10">
    <property type="entry name" value="Spore Coat Polysaccharide Biosynthesis Protein SpsA, Chain A"/>
    <property type="match status" value="1"/>
</dbReference>
<dbReference type="CDD" id="cd00761">
    <property type="entry name" value="Glyco_tranf_GTA_type"/>
    <property type="match status" value="1"/>
</dbReference>
<evidence type="ECO:0000259" key="2">
    <source>
        <dbReference type="Pfam" id="PF00535"/>
    </source>
</evidence>
<feature type="domain" description="Glycosyltransferase 2-like" evidence="2">
    <location>
        <begin position="5"/>
        <end position="177"/>
    </location>
</feature>